<dbReference type="EMBL" id="BGZK01000001">
    <property type="protein sequence ID" value="GBO98727.1"/>
    <property type="molecule type" value="Genomic_DNA"/>
</dbReference>
<dbReference type="Proteomes" id="UP000299102">
    <property type="component" value="Unassembled WGS sequence"/>
</dbReference>
<protein>
    <submittedName>
        <fullName evidence="1">Uncharacterized protein</fullName>
    </submittedName>
</protein>
<proteinExistence type="predicted"/>
<sequence length="75" mass="8468">MKFKNKDPRVQSTIKIYRRIDQYAANGSCLNVHAVSPFRAPSWSSLDSDVRSTQKFHGNVLSSGSGYNEKRNAIH</sequence>
<evidence type="ECO:0000313" key="1">
    <source>
        <dbReference type="EMBL" id="GBO98727.1"/>
    </source>
</evidence>
<reference evidence="1 2" key="1">
    <citation type="journal article" date="2019" name="Commun. Biol.">
        <title>The bagworm genome reveals a unique fibroin gene that provides high tensile strength.</title>
        <authorList>
            <person name="Kono N."/>
            <person name="Nakamura H."/>
            <person name="Ohtoshi R."/>
            <person name="Tomita M."/>
            <person name="Numata K."/>
            <person name="Arakawa K."/>
        </authorList>
    </citation>
    <scope>NUCLEOTIDE SEQUENCE [LARGE SCALE GENOMIC DNA]</scope>
</reference>
<comment type="caution">
    <text evidence="1">The sequence shown here is derived from an EMBL/GenBank/DDBJ whole genome shotgun (WGS) entry which is preliminary data.</text>
</comment>
<evidence type="ECO:0000313" key="2">
    <source>
        <dbReference type="Proteomes" id="UP000299102"/>
    </source>
</evidence>
<name>A0A4C1SC21_EUMVA</name>
<organism evidence="1 2">
    <name type="scientific">Eumeta variegata</name>
    <name type="common">Bagworm moth</name>
    <name type="synonym">Eumeta japonica</name>
    <dbReference type="NCBI Taxonomy" id="151549"/>
    <lineage>
        <taxon>Eukaryota</taxon>
        <taxon>Metazoa</taxon>
        <taxon>Ecdysozoa</taxon>
        <taxon>Arthropoda</taxon>
        <taxon>Hexapoda</taxon>
        <taxon>Insecta</taxon>
        <taxon>Pterygota</taxon>
        <taxon>Neoptera</taxon>
        <taxon>Endopterygota</taxon>
        <taxon>Lepidoptera</taxon>
        <taxon>Glossata</taxon>
        <taxon>Ditrysia</taxon>
        <taxon>Tineoidea</taxon>
        <taxon>Psychidae</taxon>
        <taxon>Oiketicinae</taxon>
        <taxon>Eumeta</taxon>
    </lineage>
</organism>
<accession>A0A4C1SC21</accession>
<gene>
    <name evidence="1" type="ORF">EVAR_230_1</name>
</gene>
<dbReference type="AlphaFoldDB" id="A0A4C1SC21"/>
<keyword evidence="2" id="KW-1185">Reference proteome</keyword>